<protein>
    <submittedName>
        <fullName evidence="2">Uncharacterized protein</fullName>
    </submittedName>
</protein>
<organism evidence="2 3">
    <name type="scientific">Mycolicibacterium elephantis</name>
    <dbReference type="NCBI Taxonomy" id="81858"/>
    <lineage>
        <taxon>Bacteria</taxon>
        <taxon>Bacillati</taxon>
        <taxon>Actinomycetota</taxon>
        <taxon>Actinomycetes</taxon>
        <taxon>Mycobacteriales</taxon>
        <taxon>Mycobacteriaceae</taxon>
        <taxon>Mycolicibacterium</taxon>
    </lineage>
</organism>
<dbReference type="STRING" id="81858.BST23_04180"/>
<gene>
    <name evidence="2" type="ORF">BST23_04180</name>
</gene>
<evidence type="ECO:0000256" key="1">
    <source>
        <dbReference type="SAM" id="MobiDB-lite"/>
    </source>
</evidence>
<dbReference type="EMBL" id="MVHP01000003">
    <property type="protein sequence ID" value="ORA68286.1"/>
    <property type="molecule type" value="Genomic_DNA"/>
</dbReference>
<evidence type="ECO:0000313" key="3">
    <source>
        <dbReference type="Proteomes" id="UP000192772"/>
    </source>
</evidence>
<comment type="caution">
    <text evidence="2">The sequence shown here is derived from an EMBL/GenBank/DDBJ whole genome shotgun (WGS) entry which is preliminary data.</text>
</comment>
<reference evidence="2 3" key="1">
    <citation type="submission" date="2017-02" db="EMBL/GenBank/DDBJ databases">
        <title>The new phylogeny of genus Mycobacterium.</title>
        <authorList>
            <person name="Tortoli E."/>
            <person name="Trovato A."/>
            <person name="Cirillo D.M."/>
        </authorList>
    </citation>
    <scope>NUCLEOTIDE SEQUENCE [LARGE SCALE GENOMIC DNA]</scope>
    <source>
        <strain evidence="2 3">FI-09383</strain>
    </source>
</reference>
<proteinExistence type="predicted"/>
<sequence length="128" mass="14124">MADSELTIGKVTVDQTGGKRWDRGGFEYLFVFELSRRLTAAEAGSLKLKSSGLKISTHGPHKLCARLTEEELEANLDSYRALLQEVEAEGRESDKTSAESVQRRAEADQKAAADLKDTLNRVNKNLKG</sequence>
<dbReference type="Proteomes" id="UP000192772">
    <property type="component" value="Unassembled WGS sequence"/>
</dbReference>
<name>A0A1X0D781_9MYCO</name>
<evidence type="ECO:0000313" key="2">
    <source>
        <dbReference type="EMBL" id="ORA68286.1"/>
    </source>
</evidence>
<feature type="compositionally biased region" description="Basic and acidic residues" evidence="1">
    <location>
        <begin position="88"/>
        <end position="119"/>
    </location>
</feature>
<dbReference type="AlphaFoldDB" id="A0A1X0D781"/>
<accession>A0A1X0D781</accession>
<dbReference type="RefSeq" id="WP_083042496.1">
    <property type="nucleotide sequence ID" value="NZ_MVHP01000003.1"/>
</dbReference>
<feature type="region of interest" description="Disordered" evidence="1">
    <location>
        <begin position="87"/>
        <end position="128"/>
    </location>
</feature>